<evidence type="ECO:0000313" key="3">
    <source>
        <dbReference type="EMBL" id="KAF7168539.1"/>
    </source>
</evidence>
<dbReference type="Proteomes" id="UP000630445">
    <property type="component" value="Unassembled WGS sequence"/>
</dbReference>
<evidence type="ECO:0000313" key="4">
    <source>
        <dbReference type="Proteomes" id="UP000630445"/>
    </source>
</evidence>
<evidence type="ECO:0000256" key="1">
    <source>
        <dbReference type="SAM" id="MobiDB-lite"/>
    </source>
</evidence>
<dbReference type="EMBL" id="JACBAD010001897">
    <property type="protein sequence ID" value="KAF7128805.1"/>
    <property type="molecule type" value="Genomic_DNA"/>
</dbReference>
<evidence type="ECO:0000313" key="5">
    <source>
        <dbReference type="Proteomes" id="UP000662466"/>
    </source>
</evidence>
<accession>A0A8H6UY61</accession>
<organism evidence="3 5">
    <name type="scientific">Aspergillus hiratsukae</name>
    <dbReference type="NCBI Taxonomy" id="1194566"/>
    <lineage>
        <taxon>Eukaryota</taxon>
        <taxon>Fungi</taxon>
        <taxon>Dikarya</taxon>
        <taxon>Ascomycota</taxon>
        <taxon>Pezizomycotina</taxon>
        <taxon>Eurotiomycetes</taxon>
        <taxon>Eurotiomycetidae</taxon>
        <taxon>Eurotiales</taxon>
        <taxon>Aspergillaceae</taxon>
        <taxon>Aspergillus</taxon>
        <taxon>Aspergillus subgen. Fumigati</taxon>
    </lineage>
</organism>
<name>A0A8H6UY61_9EURO</name>
<feature type="compositionally biased region" description="Basic and acidic residues" evidence="1">
    <location>
        <begin position="38"/>
        <end position="56"/>
    </location>
</feature>
<reference evidence="3" key="1">
    <citation type="submission" date="2020-06" db="EMBL/GenBank/DDBJ databases">
        <title>Draft genome sequences of strains closely related to Aspergillus parafelis and Aspergillus hiratsukae.</title>
        <authorList>
            <person name="Dos Santos R.A.C."/>
            <person name="Rivero-Menendez O."/>
            <person name="Steenwyk J.L."/>
            <person name="Mead M.E."/>
            <person name="Goldman G.H."/>
            <person name="Alastruey-Izquierdo A."/>
            <person name="Rokas A."/>
        </authorList>
    </citation>
    <scope>NUCLEOTIDE SEQUENCE</scope>
    <source>
        <strain evidence="2">CNM-CM5793</strain>
        <strain evidence="3">CNM-CM6106</strain>
    </source>
</reference>
<dbReference type="EMBL" id="JACBAF010002074">
    <property type="protein sequence ID" value="KAF7168539.1"/>
    <property type="molecule type" value="Genomic_DNA"/>
</dbReference>
<dbReference type="AlphaFoldDB" id="A0A8H6UY61"/>
<evidence type="ECO:0000313" key="2">
    <source>
        <dbReference type="EMBL" id="KAF7128805.1"/>
    </source>
</evidence>
<feature type="region of interest" description="Disordered" evidence="1">
    <location>
        <begin position="75"/>
        <end position="161"/>
    </location>
</feature>
<dbReference type="Proteomes" id="UP000662466">
    <property type="component" value="Unassembled WGS sequence"/>
</dbReference>
<sequence length="161" mass="17067">MTSSSSALPATWASKATRPPTPLQSREHPVTTGTRDLCPSRHAYEVKPQPELDPHRPILYRRLSLRSSRSDFDGNIAASATKTPSSSAPAGATRALSTSPFARWRSAATGSGPGAAPGPCQESRRRSSTSSPPSLWSSQISSRSQSSTPKPAPSDPVMAHY</sequence>
<gene>
    <name evidence="2" type="ORF">CNMCM5793_003714</name>
    <name evidence="3" type="ORF">CNMCM6106_003677</name>
</gene>
<feature type="compositionally biased region" description="Low complexity" evidence="1">
    <location>
        <begin position="77"/>
        <end position="95"/>
    </location>
</feature>
<feature type="compositionally biased region" description="Low complexity" evidence="1">
    <location>
        <begin position="128"/>
        <end position="148"/>
    </location>
</feature>
<comment type="caution">
    <text evidence="3">The sequence shown here is derived from an EMBL/GenBank/DDBJ whole genome shotgun (WGS) entry which is preliminary data.</text>
</comment>
<proteinExistence type="predicted"/>
<keyword evidence="4" id="KW-1185">Reference proteome</keyword>
<feature type="region of interest" description="Disordered" evidence="1">
    <location>
        <begin position="1"/>
        <end position="57"/>
    </location>
</feature>
<protein>
    <submittedName>
        <fullName evidence="3">Uncharacterized protein</fullName>
    </submittedName>
</protein>